<dbReference type="Gene3D" id="3.40.1710.10">
    <property type="entry name" value="abc type-2 transporter like domain"/>
    <property type="match status" value="1"/>
</dbReference>
<feature type="transmembrane region" description="Helical" evidence="6">
    <location>
        <begin position="17"/>
        <end position="40"/>
    </location>
</feature>
<dbReference type="InterPro" id="IPR017500">
    <property type="entry name" value="Phage_infect_YhgE_N"/>
</dbReference>
<dbReference type="PANTHER" id="PTHR43077:SF5">
    <property type="entry name" value="PHAGE INFECTION PROTEIN"/>
    <property type="match status" value="1"/>
</dbReference>
<dbReference type="EMBL" id="CAKJTJ010000031">
    <property type="protein sequence ID" value="CAG9622962.1"/>
    <property type="molecule type" value="Genomic_DNA"/>
</dbReference>
<accession>A0ABN8AGW0</accession>
<dbReference type="InterPro" id="IPR011049">
    <property type="entry name" value="Serralysin-like_metalloprot_C"/>
</dbReference>
<comment type="caution">
    <text evidence="8">The sequence shown here is derived from an EMBL/GenBank/DDBJ whole genome shotgun (WGS) entry which is preliminary data.</text>
</comment>
<evidence type="ECO:0000259" key="7">
    <source>
        <dbReference type="Pfam" id="PF12698"/>
    </source>
</evidence>
<comment type="subcellular location">
    <subcellularLocation>
        <location evidence="1">Membrane</location>
        <topology evidence="1">Multi-pass membrane protein</topology>
    </subcellularLocation>
</comment>
<dbReference type="NCBIfam" id="TIGR03062">
    <property type="entry name" value="pip_yhgE_Cterm"/>
    <property type="match status" value="1"/>
</dbReference>
<keyword evidence="5" id="KW-0175">Coiled coil</keyword>
<feature type="coiled-coil region" evidence="5">
    <location>
        <begin position="485"/>
        <end position="512"/>
    </location>
</feature>
<proteinExistence type="predicted"/>
<dbReference type="InterPro" id="IPR023908">
    <property type="entry name" value="xxxLxxG_rpt"/>
</dbReference>
<evidence type="ECO:0000256" key="4">
    <source>
        <dbReference type="ARBA" id="ARBA00023136"/>
    </source>
</evidence>
<feature type="transmembrane region" description="Helical" evidence="6">
    <location>
        <begin position="580"/>
        <end position="603"/>
    </location>
</feature>
<protein>
    <recommendedName>
        <fullName evidence="7">ABC-2 type transporter transmembrane domain-containing protein</fullName>
    </recommendedName>
</protein>
<organism evidence="8 9">
    <name type="scientific">Sutcliffiella rhizosphaerae</name>
    <dbReference type="NCBI Taxonomy" id="2880967"/>
    <lineage>
        <taxon>Bacteria</taxon>
        <taxon>Bacillati</taxon>
        <taxon>Bacillota</taxon>
        <taxon>Bacilli</taxon>
        <taxon>Bacillales</taxon>
        <taxon>Bacillaceae</taxon>
        <taxon>Sutcliffiella</taxon>
    </lineage>
</organism>
<dbReference type="NCBIfam" id="TIGR03057">
    <property type="entry name" value="xxxLxxG_by_4"/>
    <property type="match status" value="2"/>
</dbReference>
<keyword evidence="4 6" id="KW-0472">Membrane</keyword>
<keyword evidence="3 6" id="KW-1133">Transmembrane helix</keyword>
<name>A0ABN8AGW0_9BACI</name>
<feature type="domain" description="ABC-2 type transporter transmembrane" evidence="7">
    <location>
        <begin position="348"/>
        <end position="714"/>
    </location>
</feature>
<evidence type="ECO:0000256" key="1">
    <source>
        <dbReference type="ARBA" id="ARBA00004141"/>
    </source>
</evidence>
<dbReference type="Gene3D" id="1.10.287.950">
    <property type="entry name" value="Methyl-accepting chemotaxis protein"/>
    <property type="match status" value="1"/>
</dbReference>
<evidence type="ECO:0000256" key="6">
    <source>
        <dbReference type="SAM" id="Phobius"/>
    </source>
</evidence>
<dbReference type="InterPro" id="IPR013525">
    <property type="entry name" value="ABC2_TM"/>
</dbReference>
<dbReference type="NCBIfam" id="TIGR03061">
    <property type="entry name" value="pip_yhgE_Nterm"/>
    <property type="match status" value="1"/>
</dbReference>
<dbReference type="Pfam" id="PF12698">
    <property type="entry name" value="ABC2_membrane_3"/>
    <property type="match status" value="2"/>
</dbReference>
<feature type="transmembrane region" description="Helical" evidence="6">
    <location>
        <begin position="540"/>
        <end position="560"/>
    </location>
</feature>
<dbReference type="InterPro" id="IPR051328">
    <property type="entry name" value="T7SS_ABC-Transporter"/>
</dbReference>
<keyword evidence="2 6" id="KW-0812">Transmembrane</keyword>
<evidence type="ECO:0000256" key="5">
    <source>
        <dbReference type="SAM" id="Coils"/>
    </source>
</evidence>
<dbReference type="Proteomes" id="UP000789833">
    <property type="component" value="Unassembled WGS sequence"/>
</dbReference>
<evidence type="ECO:0000313" key="9">
    <source>
        <dbReference type="Proteomes" id="UP000789833"/>
    </source>
</evidence>
<feature type="transmembrane region" description="Helical" evidence="6">
    <location>
        <begin position="609"/>
        <end position="631"/>
    </location>
</feature>
<dbReference type="SUPFAM" id="SSF101967">
    <property type="entry name" value="Adhesin YadA, collagen-binding domain"/>
    <property type="match status" value="1"/>
</dbReference>
<feature type="transmembrane region" description="Helical" evidence="6">
    <location>
        <begin position="640"/>
        <end position="659"/>
    </location>
</feature>
<reference evidence="8 9" key="1">
    <citation type="submission" date="2021-10" db="EMBL/GenBank/DDBJ databases">
        <authorList>
            <person name="Criscuolo A."/>
        </authorList>
    </citation>
    <scope>NUCLEOTIDE SEQUENCE [LARGE SCALE GENOMIC DNA]</scope>
    <source>
        <strain evidence="9">CIP 111883</strain>
    </source>
</reference>
<evidence type="ECO:0000256" key="2">
    <source>
        <dbReference type="ARBA" id="ARBA00022692"/>
    </source>
</evidence>
<sequence length="728" mass="79529">MKTIFAEWKAIFSNKKILIPVIAVLFIPVLYSAMFLWAFWDPYEQLNELPVAVVNLDEGATYENKQLAIGEDLVNNLKTNNSFKWDFVTKEDAYRGFDNQDYYLVIEIPADFSKNATTLLDDMPSNLELKYVPNDSYNFLSSQIGSTAVEKIKAEVAKELTSTYAETMFTNIETMADGYKQAADGTGKLNSGLHELQDGSGKLKEGLEQAAAKSITFSNGIDQIYTGMDQVNKGNIKVADGITELESGFTQLLTGSDKLTTGTEALHNGLQANKEGVEKLQEAQIELLEGTTRLSEGSKRLAEGASQLEENSVSASEKAEQLNAAFIQLQKQMEPLLENVEAEQKAVIQAYMNELTTNSNQFVQGMKELEQGSNRIQSGTSEMTNKLVTLKEGQKKVSEGLFELSGAADSLSSGSTDLLNGQINFHTGLNKFNSGLTEVSKGSAKLALSTEQILGGMNELKVGSEAFQSGTKELSDGSSDIYSGIVSASEGTEELENKLKDASEKSSSIKATKKTYDMFADPVKVDQEVVNGVPNYGTGFAPYFLSLGLFVGALLFSIVFPLRDPAILPKSGTSWFTGKVGVLFSISIVQALLADAVLLFGLGMEVKSIPLFILFSVISSFTFITLVQLLVTTLGDPGRFIAILILILQLTTSAGTFPLELIPNLLQPFNLILPMTYSVSGFKAAISSGDFGFMWENVRILIGFTTVFLAGSWLYFYLKHRKEYKLVE</sequence>
<dbReference type="InterPro" id="IPR017501">
    <property type="entry name" value="Phage_infect_YhgE_C"/>
</dbReference>
<evidence type="ECO:0000313" key="8">
    <source>
        <dbReference type="EMBL" id="CAG9622962.1"/>
    </source>
</evidence>
<feature type="domain" description="ABC-2 type transporter transmembrane" evidence="7">
    <location>
        <begin position="22"/>
        <end position="165"/>
    </location>
</feature>
<feature type="transmembrane region" description="Helical" evidence="6">
    <location>
        <begin position="698"/>
        <end position="718"/>
    </location>
</feature>
<dbReference type="RefSeq" id="WP_230503965.1">
    <property type="nucleotide sequence ID" value="NZ_CAKJTJ010000031.1"/>
</dbReference>
<gene>
    <name evidence="8" type="ORF">BACCIP111883_03757</name>
</gene>
<dbReference type="PANTHER" id="PTHR43077">
    <property type="entry name" value="TRANSPORT PERMEASE YVFS-RELATED"/>
    <property type="match status" value="1"/>
</dbReference>
<evidence type="ECO:0000256" key="3">
    <source>
        <dbReference type="ARBA" id="ARBA00022989"/>
    </source>
</evidence>
<keyword evidence="9" id="KW-1185">Reference proteome</keyword>